<dbReference type="InterPro" id="IPR002505">
    <property type="entry name" value="PTA_PTB"/>
</dbReference>
<sequence length="307" mass="32339">MNREMEGFAGLELRMAGDAKTIAVAGARGEQVFAALAEAGKRGIASFRLFGDREEIRRYMTGSGLKEGEIVHCSNDQEACDRAVDAVAEGSADLLMKGKVPTPLLLKTLLNRRELNPGHALLSHCLVLEKPGGGFLGISDGGMVMHPGVEEKRRIIGSSVDLFHALGIPRPRVALLSATEQVNEKLPESTDADLLTRAWEEGDFPRCIVQGPMALDLAVSRDSCEAKGYEGKIQGDADILIAPDITAGNALGKALIYLAGYAGGGLILGAKAPVILLSRSDSAREKLNSILLGLTAAAGGNTQEEPG</sequence>
<dbReference type="OrthoDB" id="9774179at2"/>
<dbReference type="InterPro" id="IPR050500">
    <property type="entry name" value="Phos_Acetyltrans/Butyryltrans"/>
</dbReference>
<evidence type="ECO:0000256" key="2">
    <source>
        <dbReference type="ARBA" id="ARBA00022679"/>
    </source>
</evidence>
<dbReference type="Gene3D" id="3.40.718.10">
    <property type="entry name" value="Isopropylmalate Dehydrogenase"/>
    <property type="match status" value="1"/>
</dbReference>
<dbReference type="PANTHER" id="PTHR43356:SF2">
    <property type="entry name" value="PHOSPHATE ACETYLTRANSFERASE"/>
    <property type="match status" value="1"/>
</dbReference>
<dbReference type="AlphaFoldDB" id="V5WGT0"/>
<dbReference type="PANTHER" id="PTHR43356">
    <property type="entry name" value="PHOSPHATE ACETYLTRANSFERASE"/>
    <property type="match status" value="1"/>
</dbReference>
<gene>
    <name evidence="5" type="ORF">L21SP2_0956</name>
</gene>
<evidence type="ECO:0000259" key="4">
    <source>
        <dbReference type="Pfam" id="PF01515"/>
    </source>
</evidence>
<dbReference type="SUPFAM" id="SSF53659">
    <property type="entry name" value="Isocitrate/Isopropylmalate dehydrogenase-like"/>
    <property type="match status" value="1"/>
</dbReference>
<dbReference type="RefSeq" id="WP_024267307.1">
    <property type="nucleotide sequence ID" value="NC_023035.1"/>
</dbReference>
<dbReference type="eggNOG" id="COG0280">
    <property type="taxonomic scope" value="Bacteria"/>
</dbReference>
<name>V5WGT0_9SPIO</name>
<evidence type="ECO:0000313" key="5">
    <source>
        <dbReference type="EMBL" id="AHC14376.1"/>
    </source>
</evidence>
<dbReference type="PIRSF" id="PIRSF000428">
    <property type="entry name" value="P_Ac_trans"/>
    <property type="match status" value="1"/>
</dbReference>
<organism evidence="5 6">
    <name type="scientific">Salinispira pacifica</name>
    <dbReference type="NCBI Taxonomy" id="1307761"/>
    <lineage>
        <taxon>Bacteria</taxon>
        <taxon>Pseudomonadati</taxon>
        <taxon>Spirochaetota</taxon>
        <taxon>Spirochaetia</taxon>
        <taxon>Spirochaetales</taxon>
        <taxon>Spirochaetaceae</taxon>
        <taxon>Salinispira</taxon>
    </lineage>
</organism>
<dbReference type="Pfam" id="PF01515">
    <property type="entry name" value="PTA_PTB"/>
    <property type="match status" value="1"/>
</dbReference>
<protein>
    <submittedName>
        <fullName evidence="5">Phosphotransbutyrylase</fullName>
        <ecNumber evidence="5">2.3.1.19</ecNumber>
    </submittedName>
</protein>
<keyword evidence="6" id="KW-1185">Reference proteome</keyword>
<dbReference type="EC" id="2.3.1.19" evidence="5"/>
<dbReference type="Proteomes" id="UP000018680">
    <property type="component" value="Chromosome"/>
</dbReference>
<evidence type="ECO:0000313" key="6">
    <source>
        <dbReference type="Proteomes" id="UP000018680"/>
    </source>
</evidence>
<proteinExistence type="inferred from homology"/>
<reference evidence="5 6" key="1">
    <citation type="journal article" date="2015" name="Stand. Genomic Sci.">
        <title>Complete genome sequence and description of Salinispira pacifica gen. nov., sp. nov., a novel spirochaete isolated form a hypersaline microbial mat.</title>
        <authorList>
            <person name="Ben Hania W."/>
            <person name="Joseph M."/>
            <person name="Schumann P."/>
            <person name="Bunk B."/>
            <person name="Fiebig A."/>
            <person name="Sproer C."/>
            <person name="Klenk H.P."/>
            <person name="Fardeau M.L."/>
            <person name="Spring S."/>
        </authorList>
    </citation>
    <scope>NUCLEOTIDE SEQUENCE [LARGE SCALE GENOMIC DNA]</scope>
    <source>
        <strain evidence="5 6">L21-RPul-D2</strain>
    </source>
</reference>
<evidence type="ECO:0000256" key="3">
    <source>
        <dbReference type="ARBA" id="ARBA00023315"/>
    </source>
</evidence>
<keyword evidence="3 5" id="KW-0012">Acyltransferase</keyword>
<dbReference type="PATRIC" id="fig|1307761.3.peg.956"/>
<comment type="similarity">
    <text evidence="1">Belongs to the phosphate acetyltransferase and butyryltransferase family.</text>
</comment>
<dbReference type="EMBL" id="CP006939">
    <property type="protein sequence ID" value="AHC14376.1"/>
    <property type="molecule type" value="Genomic_DNA"/>
</dbReference>
<accession>V5WGT0</accession>
<evidence type="ECO:0000256" key="1">
    <source>
        <dbReference type="ARBA" id="ARBA00005656"/>
    </source>
</evidence>
<dbReference type="STRING" id="1307761.L21SP2_0956"/>
<dbReference type="HOGENOM" id="CLU_056531_0_0_12"/>
<dbReference type="InterPro" id="IPR012147">
    <property type="entry name" value="P_Ac_Bu_trans"/>
</dbReference>
<dbReference type="KEGG" id="slr:L21SP2_0956"/>
<feature type="domain" description="Phosphate acetyl/butaryl transferase" evidence="4">
    <location>
        <begin position="83"/>
        <end position="292"/>
    </location>
</feature>
<dbReference type="GO" id="GO:0050182">
    <property type="term" value="F:phosphate butyryltransferase activity"/>
    <property type="evidence" value="ECO:0007669"/>
    <property type="project" value="UniProtKB-EC"/>
</dbReference>
<keyword evidence="2 5" id="KW-0808">Transferase</keyword>